<gene>
    <name evidence="1" type="ORF">MIPYR_20248</name>
</gene>
<protein>
    <submittedName>
        <fullName evidence="1">Phenylalanyl-tRNA synthetase beta subunit</fullName>
    </submittedName>
</protein>
<dbReference type="AlphaFoldDB" id="A0A1Y5NZP1"/>
<accession>A0A1Y5NZP1</accession>
<sequence>MGSNRRYAASVDRRMDARILERTAQEGPLQTLSTSELQLDELAVTTDPKPAVVQAWVRFGKTPIRVEAEACMWTAHVVAIRFRVGTQEYRCWVWRGAVQVPDSPSIS</sequence>
<dbReference type="EMBL" id="FLQR01000006">
    <property type="protein sequence ID" value="SBS71835.1"/>
    <property type="molecule type" value="Genomic_DNA"/>
</dbReference>
<organism evidence="1">
    <name type="scientific">uncultured Microbacterium sp</name>
    <dbReference type="NCBI Taxonomy" id="191216"/>
    <lineage>
        <taxon>Bacteria</taxon>
        <taxon>Bacillati</taxon>
        <taxon>Actinomycetota</taxon>
        <taxon>Actinomycetes</taxon>
        <taxon>Micrococcales</taxon>
        <taxon>Microbacteriaceae</taxon>
        <taxon>Microbacterium</taxon>
        <taxon>environmental samples</taxon>
    </lineage>
</organism>
<dbReference type="GO" id="GO:0004812">
    <property type="term" value="F:aminoacyl-tRNA ligase activity"/>
    <property type="evidence" value="ECO:0007669"/>
    <property type="project" value="UniProtKB-KW"/>
</dbReference>
<proteinExistence type="predicted"/>
<evidence type="ECO:0000313" key="1">
    <source>
        <dbReference type="EMBL" id="SBS71835.1"/>
    </source>
</evidence>
<reference evidence="1" key="1">
    <citation type="submission" date="2016-03" db="EMBL/GenBank/DDBJ databases">
        <authorList>
            <person name="Ploux O."/>
        </authorList>
    </citation>
    <scope>NUCLEOTIDE SEQUENCE</scope>
    <source>
        <strain evidence="1">UC1</strain>
    </source>
</reference>
<dbReference type="RefSeq" id="WP_295574919.1">
    <property type="nucleotide sequence ID" value="NZ_FLQR01000006.1"/>
</dbReference>
<keyword evidence="1" id="KW-0030">Aminoacyl-tRNA synthetase</keyword>
<name>A0A1Y5NZP1_9MICO</name>
<keyword evidence="1" id="KW-0436">Ligase</keyword>